<organism evidence="3 4">
    <name type="scientific">Escallonia rubra</name>
    <dbReference type="NCBI Taxonomy" id="112253"/>
    <lineage>
        <taxon>Eukaryota</taxon>
        <taxon>Viridiplantae</taxon>
        <taxon>Streptophyta</taxon>
        <taxon>Embryophyta</taxon>
        <taxon>Tracheophyta</taxon>
        <taxon>Spermatophyta</taxon>
        <taxon>Magnoliopsida</taxon>
        <taxon>eudicotyledons</taxon>
        <taxon>Gunneridae</taxon>
        <taxon>Pentapetalae</taxon>
        <taxon>asterids</taxon>
        <taxon>campanulids</taxon>
        <taxon>Escalloniales</taxon>
        <taxon>Escalloniaceae</taxon>
        <taxon>Escallonia</taxon>
    </lineage>
</organism>
<dbReference type="PANTHER" id="PTHR31304:SF62">
    <property type="entry name" value="LOB DOMAIN-CONTAINING PROTEIN"/>
    <property type="match status" value="1"/>
</dbReference>
<comment type="caution">
    <text evidence="3">The sequence shown here is derived from an EMBL/GenBank/DDBJ whole genome shotgun (WGS) entry which is preliminary data.</text>
</comment>
<keyword evidence="4" id="KW-1185">Reference proteome</keyword>
<evidence type="ECO:0000313" key="4">
    <source>
        <dbReference type="Proteomes" id="UP001187471"/>
    </source>
</evidence>
<evidence type="ECO:0000256" key="1">
    <source>
        <dbReference type="ARBA" id="ARBA00005474"/>
    </source>
</evidence>
<accession>A0AA88RHF0</accession>
<sequence>MSCNGCRVLRRGCSEPCVLRPCLDWIKSPEAQGNATLFVSKFFGRSDLIAFVSAVPEDQRPGKKLYQNARSDESPTCGRTVNPVNGAIGLMSTGNWQVCQAAVETVLTGGKLSPLMPEILTPDSDEASEAFFPNNEVLMRDNAAVMAPPPPNSKIFSEPLTHHPPERWQIDTTSFASDTTDACASFGSSHVGARKMRGEEPQLLKLF</sequence>
<dbReference type="GO" id="GO:0010468">
    <property type="term" value="P:regulation of gene expression"/>
    <property type="evidence" value="ECO:0007669"/>
    <property type="project" value="TreeGrafter"/>
</dbReference>
<dbReference type="EMBL" id="JAVXUO010001134">
    <property type="protein sequence ID" value="KAK2985629.1"/>
    <property type="molecule type" value="Genomic_DNA"/>
</dbReference>
<evidence type="ECO:0000259" key="2">
    <source>
        <dbReference type="PROSITE" id="PS50891"/>
    </source>
</evidence>
<reference evidence="3" key="1">
    <citation type="submission" date="2022-12" db="EMBL/GenBank/DDBJ databases">
        <title>Draft genome assemblies for two species of Escallonia (Escalloniales).</title>
        <authorList>
            <person name="Chanderbali A."/>
            <person name="Dervinis C."/>
            <person name="Anghel I."/>
            <person name="Soltis D."/>
            <person name="Soltis P."/>
            <person name="Zapata F."/>
        </authorList>
    </citation>
    <scope>NUCLEOTIDE SEQUENCE</scope>
    <source>
        <strain evidence="3">UCBG92.1500</strain>
        <tissue evidence="3">Leaf</tissue>
    </source>
</reference>
<dbReference type="AlphaFoldDB" id="A0AA88RHF0"/>
<dbReference type="Proteomes" id="UP001187471">
    <property type="component" value="Unassembled WGS sequence"/>
</dbReference>
<evidence type="ECO:0000313" key="3">
    <source>
        <dbReference type="EMBL" id="KAK2985629.1"/>
    </source>
</evidence>
<gene>
    <name evidence="3" type="ORF">RJ640_006892</name>
</gene>
<name>A0AA88RHF0_9ASTE</name>
<comment type="similarity">
    <text evidence="1">Belongs to the LOB domain-containing protein family.</text>
</comment>
<dbReference type="InterPro" id="IPR004883">
    <property type="entry name" value="LOB"/>
</dbReference>
<dbReference type="PROSITE" id="PS50891">
    <property type="entry name" value="LOB"/>
    <property type="match status" value="1"/>
</dbReference>
<feature type="domain" description="LOB" evidence="2">
    <location>
        <begin position="1"/>
        <end position="112"/>
    </location>
</feature>
<dbReference type="PANTHER" id="PTHR31304">
    <property type="entry name" value="LOB DOMAIN-CONTAINING PROTEIN 38"/>
    <property type="match status" value="1"/>
</dbReference>
<protein>
    <recommendedName>
        <fullName evidence="2">LOB domain-containing protein</fullName>
    </recommendedName>
</protein>
<proteinExistence type="inferred from homology"/>
<dbReference type="Pfam" id="PF03195">
    <property type="entry name" value="LOB"/>
    <property type="match status" value="1"/>
</dbReference>